<dbReference type="Pfam" id="PF01343">
    <property type="entry name" value="Peptidase_S49"/>
    <property type="match status" value="1"/>
</dbReference>
<evidence type="ECO:0000313" key="10">
    <source>
        <dbReference type="Proteomes" id="UP001059985"/>
    </source>
</evidence>
<comment type="similarity">
    <text evidence="1">Belongs to the peptidase S49 family.</text>
</comment>
<keyword evidence="2" id="KW-0645">Protease</keyword>
<accession>A0A9Q9BSJ0</accession>
<dbReference type="Proteomes" id="UP001059822">
    <property type="component" value="Chromosome"/>
</dbReference>
<feature type="domain" description="Peptidase S49" evidence="6">
    <location>
        <begin position="106"/>
        <end position="255"/>
    </location>
</feature>
<dbReference type="InterPro" id="IPR047272">
    <property type="entry name" value="S49_SppA_C"/>
</dbReference>
<dbReference type="GO" id="GO:0008236">
    <property type="term" value="F:serine-type peptidase activity"/>
    <property type="evidence" value="ECO:0007669"/>
    <property type="project" value="UniProtKB-KW"/>
</dbReference>
<evidence type="ECO:0000259" key="6">
    <source>
        <dbReference type="Pfam" id="PF01343"/>
    </source>
</evidence>
<proteinExistence type="inferred from homology"/>
<organism evidence="7 9">
    <name type="scientific">Neoehrlichia mikurensis</name>
    <dbReference type="NCBI Taxonomy" id="89586"/>
    <lineage>
        <taxon>Bacteria</taxon>
        <taxon>Pseudomonadati</taxon>
        <taxon>Pseudomonadota</taxon>
        <taxon>Alphaproteobacteria</taxon>
        <taxon>Rickettsiales</taxon>
        <taxon>Anaplasmataceae</taxon>
        <taxon>Candidatus Neoehrlichia</taxon>
    </lineage>
</organism>
<keyword evidence="5" id="KW-1133">Transmembrane helix</keyword>
<dbReference type="EMBL" id="CP089286">
    <property type="protein sequence ID" value="UTO55570.1"/>
    <property type="molecule type" value="Genomic_DNA"/>
</dbReference>
<keyword evidence="5" id="KW-0472">Membrane</keyword>
<dbReference type="EMBL" id="CP089285">
    <property type="protein sequence ID" value="UTO56491.1"/>
    <property type="molecule type" value="Genomic_DNA"/>
</dbReference>
<evidence type="ECO:0000313" key="7">
    <source>
        <dbReference type="EMBL" id="UTO55570.1"/>
    </source>
</evidence>
<dbReference type="PANTHER" id="PTHR42987">
    <property type="entry name" value="PEPTIDASE S49"/>
    <property type="match status" value="1"/>
</dbReference>
<keyword evidence="3" id="KW-0378">Hydrolase</keyword>
<evidence type="ECO:0000256" key="4">
    <source>
        <dbReference type="ARBA" id="ARBA00022825"/>
    </source>
</evidence>
<reference evidence="7" key="1">
    <citation type="journal article" date="2022" name="Microorganisms">
        <title>Assembly and Comparison of Ca. Neoehrlichia mikurensis Genomes.</title>
        <authorList>
            <person name="Azagi T."/>
            <person name="Dirks R.P."/>
            <person name="Yebra-Pimentel E.S."/>
            <person name="Schaap P.J."/>
            <person name="Koehorst J.J."/>
            <person name="Esser H.J."/>
            <person name="Sprong H."/>
        </authorList>
    </citation>
    <scope>NUCLEOTIDE SEQUENCE</scope>
    <source>
        <strain evidence="8">18-2804</strain>
        <strain evidence="7">18-2837</strain>
    </source>
</reference>
<evidence type="ECO:0000256" key="3">
    <source>
        <dbReference type="ARBA" id="ARBA00022801"/>
    </source>
</evidence>
<dbReference type="Proteomes" id="UP001059985">
    <property type="component" value="Chromosome"/>
</dbReference>
<dbReference type="NCBIfam" id="TIGR00706">
    <property type="entry name" value="SppA_dom"/>
    <property type="match status" value="1"/>
</dbReference>
<dbReference type="RefSeq" id="WP_218193895.1">
    <property type="nucleotide sequence ID" value="NZ_CP054597.1"/>
</dbReference>
<evidence type="ECO:0000256" key="5">
    <source>
        <dbReference type="SAM" id="Phobius"/>
    </source>
</evidence>
<evidence type="ECO:0000256" key="1">
    <source>
        <dbReference type="ARBA" id="ARBA00008683"/>
    </source>
</evidence>
<keyword evidence="10" id="KW-1185">Reference proteome</keyword>
<protein>
    <submittedName>
        <fullName evidence="7">Signal peptide peptidase SppA</fullName>
    </submittedName>
</protein>
<dbReference type="GO" id="GO:0006508">
    <property type="term" value="P:proteolysis"/>
    <property type="evidence" value="ECO:0007669"/>
    <property type="project" value="UniProtKB-KW"/>
</dbReference>
<name>A0A9Q9BSJ0_9RICK</name>
<sequence>MSDQLVKIEILNSRIKLWRTVSFIVICLSILLVNYVDFSGITNTIGMQYIAQVTINEEISQNDNRYRLLKQLAKNDNAKALILIIDSPGGSVVDSEILYQQIRDIAQKKPVVAVLNNLAASGGYMAAIAADYIIAHSNTLTGSIGVIAQYIGIAPMAKKLGISLKSIKTSELKAAMSYFEELTPNGEKAIQNIVNESYKFFVDLIVHRRKLTKEHVLKVADGRVYTGSQAIKLGLVDRLGGEKDAIEWLKKQHNIKISKIKSFSYKNGIGNNKSLFSLITQYIHTLLLQFFQNLAVYY</sequence>
<dbReference type="CDD" id="cd07023">
    <property type="entry name" value="S49_Sppa_N_C"/>
    <property type="match status" value="1"/>
</dbReference>
<feature type="transmembrane region" description="Helical" evidence="5">
    <location>
        <begin position="17"/>
        <end position="36"/>
    </location>
</feature>
<dbReference type="InterPro" id="IPR002142">
    <property type="entry name" value="Peptidase_S49"/>
</dbReference>
<dbReference type="PANTHER" id="PTHR42987:SF6">
    <property type="entry name" value="PROTEINASE IV"/>
    <property type="match status" value="1"/>
</dbReference>
<keyword evidence="5" id="KW-0812">Transmembrane</keyword>
<evidence type="ECO:0000256" key="2">
    <source>
        <dbReference type="ARBA" id="ARBA00022670"/>
    </source>
</evidence>
<dbReference type="InterPro" id="IPR004635">
    <property type="entry name" value="Pept_S49_SppA"/>
</dbReference>
<dbReference type="AlphaFoldDB" id="A0A9Q9BSJ0"/>
<gene>
    <name evidence="7" type="primary">sppA</name>
    <name evidence="8" type="ORF">LUA81_00540</name>
    <name evidence="7" type="ORF">LUA82_00540</name>
</gene>
<evidence type="ECO:0000313" key="8">
    <source>
        <dbReference type="EMBL" id="UTO56491.1"/>
    </source>
</evidence>
<evidence type="ECO:0000313" key="9">
    <source>
        <dbReference type="Proteomes" id="UP001059822"/>
    </source>
</evidence>
<keyword evidence="4" id="KW-0720">Serine protease</keyword>